<protein>
    <submittedName>
        <fullName evidence="1">Uncharacterized protein</fullName>
    </submittedName>
</protein>
<dbReference type="Proteomes" id="UP000644282">
    <property type="component" value="Unassembled WGS sequence"/>
</dbReference>
<sequence length="46" mass="5148">VTGEEVLTFACEDCDHRWEEDVYEAEDYGLEGAICPMCGSSVVIEF</sequence>
<dbReference type="EMBL" id="JADDXF010000163">
    <property type="protein sequence ID" value="MBE8431994.1"/>
    <property type="molecule type" value="Genomic_DNA"/>
</dbReference>
<feature type="non-terminal residue" evidence="1">
    <location>
        <position position="1"/>
    </location>
</feature>
<proteinExistence type="predicted"/>
<comment type="caution">
    <text evidence="1">The sequence shown here is derived from an EMBL/GenBank/DDBJ whole genome shotgun (WGS) entry which is preliminary data.</text>
</comment>
<reference evidence="1" key="1">
    <citation type="submission" date="2020-10" db="EMBL/GenBank/DDBJ databases">
        <title>New Zealand Leptospira genomics.</title>
        <authorList>
            <person name="Wilkinson D.A."/>
            <person name="Nisa S."/>
            <person name="Moinet M."/>
            <person name="Benschop J."/>
        </authorList>
    </citation>
    <scope>NUCLEOTIDE SEQUENCE</scope>
    <source>
        <strain evidence="1">ESR8</strain>
    </source>
</reference>
<name>A0AA40WEJ0_LEPIR</name>
<gene>
    <name evidence="1" type="ORF">IQB77_19700</name>
</gene>
<evidence type="ECO:0000313" key="2">
    <source>
        <dbReference type="Proteomes" id="UP000644282"/>
    </source>
</evidence>
<accession>A0AA40WEJ0</accession>
<organism evidence="1 2">
    <name type="scientific">Leptospira interrogans serovar Pomona</name>
    <dbReference type="NCBI Taxonomy" id="44276"/>
    <lineage>
        <taxon>Bacteria</taxon>
        <taxon>Pseudomonadati</taxon>
        <taxon>Spirochaetota</taxon>
        <taxon>Spirochaetia</taxon>
        <taxon>Leptospirales</taxon>
        <taxon>Leptospiraceae</taxon>
        <taxon>Leptospira</taxon>
    </lineage>
</organism>
<dbReference type="AlphaFoldDB" id="A0AA40WEJ0"/>
<evidence type="ECO:0000313" key="1">
    <source>
        <dbReference type="EMBL" id="MBE8431994.1"/>
    </source>
</evidence>